<evidence type="ECO:0000313" key="1">
    <source>
        <dbReference type="EMBL" id="KAK1145097.1"/>
    </source>
</evidence>
<sequence>MDPNQTSEWHSPRTAPFYIVPSRQLVSVEHPAIIKDADKAIDTLQGNAGISKILNPPKADAPANLLLRPEDAMSRPLQSTSSASSNVLLKVTVPKRTGRKRKKRSDEPFSGVAVTTIHREPQRPGARHLLKTLRDTESRYRVEPVGSINRTHVFRGMPDFVYSTARSEFSNRFREKILSFDYDKMREWDLDMTKGVISNVDIIPPPSFSHGDVPFGYIYHQNPTVRQSVDTSGNVTTVNTQTASKIMTFLVPYDIPTVPSAPRDTLPAISTLDRALQETISTVQSLFQDRPAWTRRGLRNNITSSEQRYLLRYAVPYVGYIFRSGPWRDAIIKFGHDPRSSPDYRHYQTVMFRIIPREPELARDGGHGRRHTFARPNDSFASGSTVDPIIPDSHIFTGTLPLHIDGRIWMLCDVADPLVKSILFPESSICSSPPENFLRQTCDPVTDGWFGNGTLAKAKAIMRNKVLSLLDNTVPEDADFAKILQFPDHVDLEDVVRVFAVDPKEATPKDLALATEDGGGESGGVDEGEESQGEEEAIEQEEMLEAQAAVAAESVNAAFGEQVSAPQDEEQSSEDEDEKERRRAKGKGRQL</sequence>
<evidence type="ECO:0000313" key="2">
    <source>
        <dbReference type="Proteomes" id="UP001177260"/>
    </source>
</evidence>
<comment type="caution">
    <text evidence="1">The sequence shown here is derived from an EMBL/GenBank/DDBJ whole genome shotgun (WGS) entry which is preliminary data.</text>
</comment>
<protein>
    <submittedName>
        <fullName evidence="1">Tau 95 subunit of transcription factor TFIIIC</fullName>
    </submittedName>
</protein>
<proteinExistence type="predicted"/>
<keyword evidence="2" id="KW-1185">Reference proteome</keyword>
<gene>
    <name evidence="1" type="primary">TFC1</name>
    <name evidence="1" type="ORF">N8T08_004530</name>
</gene>
<reference evidence="1 2" key="1">
    <citation type="journal article" date="2023" name="ACS Omega">
        <title>Identification of the Neoaspergillic Acid Biosynthesis Gene Cluster by Establishing an In Vitro CRISPR-Ribonucleoprotein Genetic System in Aspergillus melleus.</title>
        <authorList>
            <person name="Yuan B."/>
            <person name="Grau M.F."/>
            <person name="Murata R.M."/>
            <person name="Torok T."/>
            <person name="Venkateswaran K."/>
            <person name="Stajich J.E."/>
            <person name="Wang C.C.C."/>
        </authorList>
    </citation>
    <scope>NUCLEOTIDE SEQUENCE [LARGE SCALE GENOMIC DNA]</scope>
    <source>
        <strain evidence="1 2">IMV 1140</strain>
    </source>
</reference>
<name>A0ACC3B456_9EURO</name>
<dbReference type="Proteomes" id="UP001177260">
    <property type="component" value="Unassembled WGS sequence"/>
</dbReference>
<accession>A0ACC3B456</accession>
<dbReference type="EMBL" id="JAOPJF010000026">
    <property type="protein sequence ID" value="KAK1145097.1"/>
    <property type="molecule type" value="Genomic_DNA"/>
</dbReference>
<organism evidence="1 2">
    <name type="scientific">Aspergillus melleus</name>
    <dbReference type="NCBI Taxonomy" id="138277"/>
    <lineage>
        <taxon>Eukaryota</taxon>
        <taxon>Fungi</taxon>
        <taxon>Dikarya</taxon>
        <taxon>Ascomycota</taxon>
        <taxon>Pezizomycotina</taxon>
        <taxon>Eurotiomycetes</taxon>
        <taxon>Eurotiomycetidae</taxon>
        <taxon>Eurotiales</taxon>
        <taxon>Aspergillaceae</taxon>
        <taxon>Aspergillus</taxon>
        <taxon>Aspergillus subgen. Circumdati</taxon>
    </lineage>
</organism>